<accession>A0A8H6VVV2</accession>
<comment type="caution">
    <text evidence="2">The sequence shown here is derived from an EMBL/GenBank/DDBJ whole genome shotgun (WGS) entry which is preliminary data.</text>
</comment>
<name>A0A8H6VVV2_9AGAR</name>
<dbReference type="Proteomes" id="UP000636479">
    <property type="component" value="Unassembled WGS sequence"/>
</dbReference>
<evidence type="ECO:0000313" key="3">
    <source>
        <dbReference type="Proteomes" id="UP000636479"/>
    </source>
</evidence>
<protein>
    <submittedName>
        <fullName evidence="2">Uncharacterized protein</fullName>
    </submittedName>
</protein>
<dbReference type="RefSeq" id="XP_037213717.1">
    <property type="nucleotide sequence ID" value="XM_037369721.1"/>
</dbReference>
<evidence type="ECO:0000256" key="1">
    <source>
        <dbReference type="SAM" id="MobiDB-lite"/>
    </source>
</evidence>
<keyword evidence="3" id="KW-1185">Reference proteome</keyword>
<dbReference type="AlphaFoldDB" id="A0A8H6VVV2"/>
<dbReference type="EMBL" id="JACAZF010000015">
    <property type="protein sequence ID" value="KAF7290139.1"/>
    <property type="molecule type" value="Genomic_DNA"/>
</dbReference>
<sequence>MLGEWNAQASGDLKVVAVLHHHPCTSTLPLLYHHHPEWYPNLSSRSLCSPDAAISSPFSTSPPPNLPVSPRIHDPPRLQQQVSSPRVRKGDFFATESSSAGHHRHGLCAFTSQYELWTILPVRLSYTVAGLNALPNSQNNYPYLACCYILR</sequence>
<reference evidence="2" key="1">
    <citation type="submission" date="2020-05" db="EMBL/GenBank/DDBJ databases">
        <title>Mycena genomes resolve the evolution of fungal bioluminescence.</title>
        <authorList>
            <person name="Tsai I.J."/>
        </authorList>
    </citation>
    <scope>NUCLEOTIDE SEQUENCE</scope>
    <source>
        <strain evidence="2">171206Taipei</strain>
    </source>
</reference>
<gene>
    <name evidence="2" type="ORF">MIND_01327100</name>
</gene>
<dbReference type="GeneID" id="59352237"/>
<feature type="region of interest" description="Disordered" evidence="1">
    <location>
        <begin position="55"/>
        <end position="85"/>
    </location>
</feature>
<proteinExistence type="predicted"/>
<organism evidence="2 3">
    <name type="scientific">Mycena indigotica</name>
    <dbReference type="NCBI Taxonomy" id="2126181"/>
    <lineage>
        <taxon>Eukaryota</taxon>
        <taxon>Fungi</taxon>
        <taxon>Dikarya</taxon>
        <taxon>Basidiomycota</taxon>
        <taxon>Agaricomycotina</taxon>
        <taxon>Agaricomycetes</taxon>
        <taxon>Agaricomycetidae</taxon>
        <taxon>Agaricales</taxon>
        <taxon>Marasmiineae</taxon>
        <taxon>Mycenaceae</taxon>
        <taxon>Mycena</taxon>
    </lineage>
</organism>
<evidence type="ECO:0000313" key="2">
    <source>
        <dbReference type="EMBL" id="KAF7290139.1"/>
    </source>
</evidence>